<sequence>MTPRHRWLMVVCNTHVAEKNSTLTSDASGSTLSLLSTGQQRRFQPGRPPTPRTPERQAADSCRILPMKQSPKIRQVQKISTPPITGIIFNLDDDVLINIRSIWKEIWHVLLTLRGHRRIPDDSVEFQGSRKWLECLAALSRGLDPTEVEEWCTDYAIKALTSGSLCLRNGSTDLMSLAAGQLPVALVSSAPRRFVEAAVSAFEWGQYLTATVHADEIPDARPCLDMYALAASRLGVDPQHCLTLETSCDRISFTQAANMEVLSISKSAYPPEPHALVTQLRTLLATVPAKSGFS</sequence>
<dbReference type="Pfam" id="PF00702">
    <property type="entry name" value="Hydrolase"/>
    <property type="match status" value="1"/>
</dbReference>
<dbReference type="InterPro" id="IPR051600">
    <property type="entry name" value="Beta-PGM-like"/>
</dbReference>
<evidence type="ECO:0000256" key="5">
    <source>
        <dbReference type="ARBA" id="ARBA00023277"/>
    </source>
</evidence>
<feature type="compositionally biased region" description="Low complexity" evidence="6">
    <location>
        <begin position="35"/>
        <end position="45"/>
    </location>
</feature>
<dbReference type="GO" id="GO:0003824">
    <property type="term" value="F:catalytic activity"/>
    <property type="evidence" value="ECO:0007669"/>
    <property type="project" value="UniProtKB-ARBA"/>
</dbReference>
<comment type="similarity">
    <text evidence="2">Belongs to the HAD-like hydrolase superfamily. CbbY/CbbZ/Gph/YieH family.</text>
</comment>
<dbReference type="PANTHER" id="PTHR46193:SF18">
    <property type="entry name" value="HEXITOL PHOSPHATASE B"/>
    <property type="match status" value="1"/>
</dbReference>
<evidence type="ECO:0000256" key="4">
    <source>
        <dbReference type="ARBA" id="ARBA00022842"/>
    </source>
</evidence>
<protein>
    <submittedName>
        <fullName evidence="7">Beta-phosphoglucomutase, HAD superfamily</fullName>
    </submittedName>
</protein>
<dbReference type="Proteomes" id="UP000199529">
    <property type="component" value="Unassembled WGS sequence"/>
</dbReference>
<keyword evidence="8" id="KW-1185">Reference proteome</keyword>
<dbReference type="InterPro" id="IPR036412">
    <property type="entry name" value="HAD-like_sf"/>
</dbReference>
<evidence type="ECO:0000313" key="7">
    <source>
        <dbReference type="EMBL" id="SDY52698.1"/>
    </source>
</evidence>
<feature type="region of interest" description="Disordered" evidence="6">
    <location>
        <begin position="35"/>
        <end position="59"/>
    </location>
</feature>
<keyword evidence="3" id="KW-0479">Metal-binding</keyword>
<dbReference type="GO" id="GO:0046872">
    <property type="term" value="F:metal ion binding"/>
    <property type="evidence" value="ECO:0007669"/>
    <property type="project" value="UniProtKB-KW"/>
</dbReference>
<dbReference type="AlphaFoldDB" id="A0A1H3KLU7"/>
<dbReference type="Gene3D" id="1.10.150.240">
    <property type="entry name" value="Putative phosphatase, domain 2"/>
    <property type="match status" value="1"/>
</dbReference>
<accession>A0A1H3KLU7</accession>
<dbReference type="InterPro" id="IPR023214">
    <property type="entry name" value="HAD_sf"/>
</dbReference>
<dbReference type="OrthoDB" id="9812856at2"/>
<reference evidence="8" key="1">
    <citation type="submission" date="2016-10" db="EMBL/GenBank/DDBJ databases">
        <authorList>
            <person name="Varghese N."/>
            <person name="Submissions S."/>
        </authorList>
    </citation>
    <scope>NUCLEOTIDE SEQUENCE [LARGE SCALE GENOMIC DNA]</scope>
    <source>
        <strain evidence="8">CGMCC 4.3530</strain>
    </source>
</reference>
<dbReference type="STRING" id="418495.SAMN05216215_102881"/>
<organism evidence="7 8">
    <name type="scientific">Saccharopolyspora shandongensis</name>
    <dbReference type="NCBI Taxonomy" id="418495"/>
    <lineage>
        <taxon>Bacteria</taxon>
        <taxon>Bacillati</taxon>
        <taxon>Actinomycetota</taxon>
        <taxon>Actinomycetes</taxon>
        <taxon>Pseudonocardiales</taxon>
        <taxon>Pseudonocardiaceae</taxon>
        <taxon>Saccharopolyspora</taxon>
    </lineage>
</organism>
<evidence type="ECO:0000256" key="3">
    <source>
        <dbReference type="ARBA" id="ARBA00022723"/>
    </source>
</evidence>
<comment type="cofactor">
    <cofactor evidence="1">
        <name>Mg(2+)</name>
        <dbReference type="ChEBI" id="CHEBI:18420"/>
    </cofactor>
</comment>
<dbReference type="EMBL" id="FNOK01000028">
    <property type="protein sequence ID" value="SDY52698.1"/>
    <property type="molecule type" value="Genomic_DNA"/>
</dbReference>
<proteinExistence type="inferred from homology"/>
<keyword evidence="5" id="KW-0119">Carbohydrate metabolism</keyword>
<dbReference type="SUPFAM" id="SSF56784">
    <property type="entry name" value="HAD-like"/>
    <property type="match status" value="1"/>
</dbReference>
<dbReference type="Gene3D" id="3.40.50.1000">
    <property type="entry name" value="HAD superfamily/HAD-like"/>
    <property type="match status" value="1"/>
</dbReference>
<keyword evidence="4" id="KW-0460">Magnesium</keyword>
<name>A0A1H3KLU7_9PSEU</name>
<evidence type="ECO:0000256" key="2">
    <source>
        <dbReference type="ARBA" id="ARBA00006171"/>
    </source>
</evidence>
<evidence type="ECO:0000256" key="1">
    <source>
        <dbReference type="ARBA" id="ARBA00001946"/>
    </source>
</evidence>
<gene>
    <name evidence="7" type="ORF">SAMN05216215_102881</name>
</gene>
<evidence type="ECO:0000313" key="8">
    <source>
        <dbReference type="Proteomes" id="UP000199529"/>
    </source>
</evidence>
<dbReference type="PANTHER" id="PTHR46193">
    <property type="entry name" value="6-PHOSPHOGLUCONATE PHOSPHATASE"/>
    <property type="match status" value="1"/>
</dbReference>
<evidence type="ECO:0000256" key="6">
    <source>
        <dbReference type="SAM" id="MobiDB-lite"/>
    </source>
</evidence>
<dbReference type="InterPro" id="IPR023198">
    <property type="entry name" value="PGP-like_dom2"/>
</dbReference>